<dbReference type="SMART" id="SM00906">
    <property type="entry name" value="Fungal_trans"/>
    <property type="match status" value="1"/>
</dbReference>
<name>A0A8H4VYU7_9HELO</name>
<evidence type="ECO:0000256" key="7">
    <source>
        <dbReference type="SAM" id="MobiDB-lite"/>
    </source>
</evidence>
<evidence type="ECO:0000313" key="9">
    <source>
        <dbReference type="EMBL" id="KAF4627793.1"/>
    </source>
</evidence>
<evidence type="ECO:0000256" key="1">
    <source>
        <dbReference type="ARBA" id="ARBA00022723"/>
    </source>
</evidence>
<keyword evidence="10" id="KW-1185">Reference proteome</keyword>
<dbReference type="GO" id="GO:0008270">
    <property type="term" value="F:zinc ion binding"/>
    <property type="evidence" value="ECO:0007669"/>
    <property type="project" value="InterPro"/>
</dbReference>
<protein>
    <recommendedName>
        <fullName evidence="8">Xylanolytic transcriptional activator regulatory domain-containing protein</fullName>
    </recommendedName>
</protein>
<feature type="compositionally biased region" description="Polar residues" evidence="7">
    <location>
        <begin position="70"/>
        <end position="121"/>
    </location>
</feature>
<keyword evidence="1" id="KW-0479">Metal-binding</keyword>
<feature type="region of interest" description="Disordered" evidence="7">
    <location>
        <begin position="48"/>
        <end position="126"/>
    </location>
</feature>
<dbReference type="PANTHER" id="PTHR47171:SF6">
    <property type="entry name" value="SPECIFIC TRANSCRIPTION FACTOR, PUTATIVE (AFU_ORTHOLOGUE AFUA_2G06130)-RELATED"/>
    <property type="match status" value="1"/>
</dbReference>
<evidence type="ECO:0000256" key="3">
    <source>
        <dbReference type="ARBA" id="ARBA00023015"/>
    </source>
</evidence>
<evidence type="ECO:0000256" key="2">
    <source>
        <dbReference type="ARBA" id="ARBA00022833"/>
    </source>
</evidence>
<proteinExistence type="predicted"/>
<dbReference type="InterPro" id="IPR036864">
    <property type="entry name" value="Zn2-C6_fun-type_DNA-bd_sf"/>
</dbReference>
<evidence type="ECO:0000313" key="10">
    <source>
        <dbReference type="Proteomes" id="UP000566819"/>
    </source>
</evidence>
<evidence type="ECO:0000256" key="6">
    <source>
        <dbReference type="ARBA" id="ARBA00023242"/>
    </source>
</evidence>
<dbReference type="CDD" id="cd12148">
    <property type="entry name" value="fungal_TF_MHR"/>
    <property type="match status" value="1"/>
</dbReference>
<dbReference type="InterPro" id="IPR001138">
    <property type="entry name" value="Zn2Cys6_DnaBD"/>
</dbReference>
<keyword evidence="5" id="KW-0804">Transcription</keyword>
<keyword evidence="2" id="KW-0862">Zinc</keyword>
<comment type="caution">
    <text evidence="9">The sequence shown here is derived from an EMBL/GenBank/DDBJ whole genome shotgun (WGS) entry which is preliminary data.</text>
</comment>
<dbReference type="GO" id="GO:0003677">
    <property type="term" value="F:DNA binding"/>
    <property type="evidence" value="ECO:0007669"/>
    <property type="project" value="UniProtKB-KW"/>
</dbReference>
<dbReference type="EMBL" id="JAAMPI010000910">
    <property type="protein sequence ID" value="KAF4627793.1"/>
    <property type="molecule type" value="Genomic_DNA"/>
</dbReference>
<keyword evidence="3" id="KW-0805">Transcription regulation</keyword>
<accession>A0A8H4VYU7</accession>
<dbReference type="Pfam" id="PF04082">
    <property type="entry name" value="Fungal_trans"/>
    <property type="match status" value="1"/>
</dbReference>
<evidence type="ECO:0000259" key="8">
    <source>
        <dbReference type="SMART" id="SM00906"/>
    </source>
</evidence>
<dbReference type="CDD" id="cd00067">
    <property type="entry name" value="GAL4"/>
    <property type="match status" value="1"/>
</dbReference>
<sequence length="705" mass="77808">MEITFVPQQAGDSAKRKRFNKACETCRRRKKRCIHVGVDDLLDQSNTNVHGRVSAKPPSAQAQEYGRVCSPSNSSSQLTRASQGPSFESANSHAAQVTALTSPSLLPPQATNSSPKTQDTPRFNIPKRFVGDLNPEAVFLDGPMVNNQPAPLRDGVGVWLEKGDWDAVFRDKESTPNLAQDSLITSTNIETPLVDVGTHNPSNSTSLNVLAVSDQAALIAIYFSRIHPLLPLIDENEFREGLRSSDISECLVQAVCLVAAKDTRSKPHLCLRPGMPVLKPRDFSKTIYTSLFKAVQSGFSCDKITTIRILTLMSLHIEGPDGAEEASLHLSQAIHHAQTIGLHLGRATNSRGGESHKKLFWCLWGLDKLNAAINGRPVMISDSDLGIQNFTSKSPNDKPFEVWLKLARMLSQVIALYRPSALPSVTGWEEDFPGFEEIVDQYDAWSLNLSALTTLHVFYLVVAILSSRSKSTKDSTPATASFVRQSLSAIHVTTLMSGKPTPDIFPLPLIPYGVSLALSVAYKKMRQSRLNHQQEQAKIEFRACCETLEVLKQTWWSAEIMAGLAHRVLIEVDKISNPLDLHVNSRRQSLGNIHAENGPPSPRSPTNDTRRDGNILNINNNPNATLAHSDGQSSHAQSAQIQANFQQPTMPDQFETSQFDIQTRFDDIDNIFGAYLDPNFPINYDDFLGTDNLQFGWNGNWNAGL</sequence>
<feature type="domain" description="Xylanolytic transcriptional activator regulatory" evidence="8">
    <location>
        <begin position="326"/>
        <end position="397"/>
    </location>
</feature>
<reference evidence="9 10" key="1">
    <citation type="submission" date="2020-03" db="EMBL/GenBank/DDBJ databases">
        <title>Draft Genome Sequence of Cudoniella acicularis.</title>
        <authorList>
            <person name="Buettner E."/>
            <person name="Kellner H."/>
        </authorList>
    </citation>
    <scope>NUCLEOTIDE SEQUENCE [LARGE SCALE GENOMIC DNA]</scope>
    <source>
        <strain evidence="9 10">DSM 108380</strain>
    </source>
</reference>
<feature type="region of interest" description="Disordered" evidence="7">
    <location>
        <begin position="590"/>
        <end position="641"/>
    </location>
</feature>
<dbReference type="Proteomes" id="UP000566819">
    <property type="component" value="Unassembled WGS sequence"/>
</dbReference>
<keyword evidence="4" id="KW-0238">DNA-binding</keyword>
<feature type="compositionally biased region" description="Low complexity" evidence="7">
    <location>
        <begin position="632"/>
        <end position="641"/>
    </location>
</feature>
<dbReference type="OrthoDB" id="3990906at2759"/>
<evidence type="ECO:0000256" key="5">
    <source>
        <dbReference type="ARBA" id="ARBA00023163"/>
    </source>
</evidence>
<dbReference type="AlphaFoldDB" id="A0A8H4VYU7"/>
<organism evidence="9 10">
    <name type="scientific">Cudoniella acicularis</name>
    <dbReference type="NCBI Taxonomy" id="354080"/>
    <lineage>
        <taxon>Eukaryota</taxon>
        <taxon>Fungi</taxon>
        <taxon>Dikarya</taxon>
        <taxon>Ascomycota</taxon>
        <taxon>Pezizomycotina</taxon>
        <taxon>Leotiomycetes</taxon>
        <taxon>Helotiales</taxon>
        <taxon>Tricladiaceae</taxon>
        <taxon>Cudoniella</taxon>
    </lineage>
</organism>
<dbReference type="SUPFAM" id="SSF57701">
    <property type="entry name" value="Zn2/Cys6 DNA-binding domain"/>
    <property type="match status" value="1"/>
</dbReference>
<keyword evidence="6" id="KW-0539">Nucleus</keyword>
<dbReference type="InterPro" id="IPR052073">
    <property type="entry name" value="Amide_Lactam_Regulators"/>
</dbReference>
<evidence type="ECO:0000256" key="4">
    <source>
        <dbReference type="ARBA" id="ARBA00023125"/>
    </source>
</evidence>
<gene>
    <name evidence="9" type="ORF">G7Y89_g10360</name>
</gene>
<dbReference type="PANTHER" id="PTHR47171">
    <property type="entry name" value="FARA-RELATED"/>
    <property type="match status" value="1"/>
</dbReference>
<feature type="compositionally biased region" description="Low complexity" evidence="7">
    <location>
        <begin position="614"/>
        <end position="623"/>
    </location>
</feature>
<dbReference type="InterPro" id="IPR007219">
    <property type="entry name" value="XnlR_reg_dom"/>
</dbReference>
<dbReference type="GO" id="GO:0006351">
    <property type="term" value="P:DNA-templated transcription"/>
    <property type="evidence" value="ECO:0007669"/>
    <property type="project" value="InterPro"/>
</dbReference>
<dbReference type="GO" id="GO:0000981">
    <property type="term" value="F:DNA-binding transcription factor activity, RNA polymerase II-specific"/>
    <property type="evidence" value="ECO:0007669"/>
    <property type="project" value="InterPro"/>
</dbReference>